<keyword evidence="1" id="KW-0812">Transmembrane</keyword>
<keyword evidence="1" id="KW-1133">Transmembrane helix</keyword>
<gene>
    <name evidence="2" type="ORF">ABF77_23755</name>
</gene>
<feature type="transmembrane region" description="Helical" evidence="1">
    <location>
        <begin position="12"/>
        <end position="37"/>
    </location>
</feature>
<feature type="transmembrane region" description="Helical" evidence="1">
    <location>
        <begin position="49"/>
        <end position="70"/>
    </location>
</feature>
<organism evidence="2 3">
    <name type="scientific">Enterobacter roggenkampii</name>
    <dbReference type="NCBI Taxonomy" id="1812935"/>
    <lineage>
        <taxon>Bacteria</taxon>
        <taxon>Pseudomonadati</taxon>
        <taxon>Pseudomonadota</taxon>
        <taxon>Gammaproteobacteria</taxon>
        <taxon>Enterobacterales</taxon>
        <taxon>Enterobacteriaceae</taxon>
        <taxon>Enterobacter</taxon>
        <taxon>Enterobacter cloacae complex</taxon>
    </lineage>
</organism>
<sequence length="93" mass="10570">MNLTLTALIREFISYLAIYTLLIISFMLFVTVSGYYLFIFDWPADFPRIAMHAFLCAGLNALAIGIYVVAEKRKEKISILRGLMRCGSYGKGY</sequence>
<dbReference type="EMBL" id="LEDI01000111">
    <property type="protein sequence ID" value="KLP90214.1"/>
    <property type="molecule type" value="Genomic_DNA"/>
</dbReference>
<dbReference type="AlphaFoldDB" id="A0A837L888"/>
<reference evidence="2 3" key="1">
    <citation type="submission" date="2015-06" db="EMBL/GenBank/DDBJ databases">
        <authorList>
            <person name="Adams M."/>
            <person name="Sutton G."/>
            <person name="Nelson K."/>
            <person name="Bonomo R."/>
            <person name="McCorrison J."/>
            <person name="Sanka R."/>
            <person name="Brinkac L."/>
            <person name="Nierman W."/>
        </authorList>
    </citation>
    <scope>NUCLEOTIDE SEQUENCE [LARGE SCALE GENOMIC DNA]</scope>
    <source>
        <strain evidence="2 3">GN02692</strain>
    </source>
</reference>
<protein>
    <submittedName>
        <fullName evidence="2">Uncharacterized protein</fullName>
    </submittedName>
</protein>
<evidence type="ECO:0000313" key="2">
    <source>
        <dbReference type="EMBL" id="KLP90214.1"/>
    </source>
</evidence>
<comment type="caution">
    <text evidence="2">The sequence shown here is derived from an EMBL/GenBank/DDBJ whole genome shotgun (WGS) entry which is preliminary data.</text>
</comment>
<keyword evidence="1" id="KW-0472">Membrane</keyword>
<evidence type="ECO:0000256" key="1">
    <source>
        <dbReference type="SAM" id="Phobius"/>
    </source>
</evidence>
<evidence type="ECO:0000313" key="3">
    <source>
        <dbReference type="Proteomes" id="UP000036013"/>
    </source>
</evidence>
<accession>A0A837L888</accession>
<name>A0A837L888_9ENTR</name>
<proteinExistence type="predicted"/>
<dbReference type="Proteomes" id="UP000036013">
    <property type="component" value="Unassembled WGS sequence"/>
</dbReference>